<dbReference type="CDD" id="cd00421">
    <property type="entry name" value="intradiol_dioxygenase"/>
    <property type="match status" value="1"/>
</dbReference>
<dbReference type="GO" id="GO:0004553">
    <property type="term" value="F:hydrolase activity, hydrolyzing O-glycosyl compounds"/>
    <property type="evidence" value="ECO:0007669"/>
    <property type="project" value="InterPro"/>
</dbReference>
<dbReference type="SUPFAM" id="SSF49482">
    <property type="entry name" value="Aromatic compound dioxygenase"/>
    <property type="match status" value="1"/>
</dbReference>
<keyword evidence="2" id="KW-0378">Hydrolase</keyword>
<dbReference type="AlphaFoldDB" id="A0A8J3SY81"/>
<dbReference type="PROSITE" id="PS51318">
    <property type="entry name" value="TAT"/>
    <property type="match status" value="1"/>
</dbReference>
<dbReference type="InterPro" id="IPR050770">
    <property type="entry name" value="Intradiol_RC_Dioxygenase"/>
</dbReference>
<keyword evidence="4" id="KW-0560">Oxidoreductase</keyword>
<accession>A0A8J3SY81</accession>
<dbReference type="GO" id="GO:0008199">
    <property type="term" value="F:ferric iron binding"/>
    <property type="evidence" value="ECO:0007669"/>
    <property type="project" value="InterPro"/>
</dbReference>
<dbReference type="SMART" id="SM00495">
    <property type="entry name" value="ChtBD3"/>
    <property type="match status" value="1"/>
</dbReference>
<evidence type="ECO:0000313" key="6">
    <source>
        <dbReference type="EMBL" id="GII02657.1"/>
    </source>
</evidence>
<name>A0A8J3SY81_9ACTN</name>
<dbReference type="Gene3D" id="2.60.130.10">
    <property type="entry name" value="Aromatic compound dioxygenase"/>
    <property type="match status" value="1"/>
</dbReference>
<dbReference type="Proteomes" id="UP000634476">
    <property type="component" value="Unassembled WGS sequence"/>
</dbReference>
<sequence>MPENPPESPYVPGEEPGLSRKQFITAVGVGALAVPAVVGATANAASAPPGNELLACTPGRTTVAQTEGPYFKPNSPQRDDLTAGTSGVRLVVTGHVFDRACRPLARVLMDFWQADTMGAYDNTGYRLRGHLYTGADGSYRLTTVVPGLYPGRTRHIHVKLQAPGQQRILTTQLYFPGEPRNSTDTIYDPSLLMNVRTVGSGREGTFDFVLDVAGTGTPTPTPTPTPTSTGGGDTWRAGTFYAAGAQVTYGGATYRCLQAHTSAVGWEPPNVPALWQRL</sequence>
<evidence type="ECO:0000256" key="1">
    <source>
        <dbReference type="ARBA" id="ARBA00007825"/>
    </source>
</evidence>
<dbReference type="InterPro" id="IPR000627">
    <property type="entry name" value="Intradiol_dOase_C"/>
</dbReference>
<gene>
    <name evidence="6" type="ORF">Pta02_46650</name>
</gene>
<evidence type="ECO:0000256" key="3">
    <source>
        <dbReference type="ARBA" id="ARBA00022964"/>
    </source>
</evidence>
<dbReference type="Pfam" id="PF02839">
    <property type="entry name" value="CBM_5_12"/>
    <property type="match status" value="1"/>
</dbReference>
<feature type="domain" description="Chitin-binding type-3" evidence="5">
    <location>
        <begin position="232"/>
        <end position="278"/>
    </location>
</feature>
<comment type="caution">
    <text evidence="6">The sequence shown here is derived from an EMBL/GenBank/DDBJ whole genome shotgun (WGS) entry which is preliminary data.</text>
</comment>
<organism evidence="6 7">
    <name type="scientific">Planobispora takensis</name>
    <dbReference type="NCBI Taxonomy" id="1367882"/>
    <lineage>
        <taxon>Bacteria</taxon>
        <taxon>Bacillati</taxon>
        <taxon>Actinomycetota</taxon>
        <taxon>Actinomycetes</taxon>
        <taxon>Streptosporangiales</taxon>
        <taxon>Streptosporangiaceae</taxon>
        <taxon>Planobispora</taxon>
    </lineage>
</organism>
<evidence type="ECO:0000256" key="4">
    <source>
        <dbReference type="ARBA" id="ARBA00023002"/>
    </source>
</evidence>
<reference evidence="6" key="1">
    <citation type="submission" date="2021-01" db="EMBL/GenBank/DDBJ databases">
        <title>Whole genome shotgun sequence of Planobispora takensis NBRC 109077.</title>
        <authorList>
            <person name="Komaki H."/>
            <person name="Tamura T."/>
        </authorList>
    </citation>
    <scope>NUCLEOTIDE SEQUENCE</scope>
    <source>
        <strain evidence="6">NBRC 109077</strain>
    </source>
</reference>
<dbReference type="PANTHER" id="PTHR33711:SF11">
    <property type="entry name" value="DIOXYGENASE"/>
    <property type="match status" value="1"/>
</dbReference>
<comment type="similarity">
    <text evidence="1">Belongs to the intradiol ring-cleavage dioxygenase family.</text>
</comment>
<evidence type="ECO:0000256" key="2">
    <source>
        <dbReference type="ARBA" id="ARBA00022801"/>
    </source>
</evidence>
<keyword evidence="3 6" id="KW-0223">Dioxygenase</keyword>
<dbReference type="GO" id="GO:0005576">
    <property type="term" value="C:extracellular region"/>
    <property type="evidence" value="ECO:0007669"/>
    <property type="project" value="InterPro"/>
</dbReference>
<evidence type="ECO:0000259" key="5">
    <source>
        <dbReference type="SMART" id="SM00495"/>
    </source>
</evidence>
<dbReference type="Gene3D" id="2.10.10.20">
    <property type="entry name" value="Carbohydrate-binding module superfamily 5/12"/>
    <property type="match status" value="1"/>
</dbReference>
<dbReference type="GO" id="GO:0030246">
    <property type="term" value="F:carbohydrate binding"/>
    <property type="evidence" value="ECO:0007669"/>
    <property type="project" value="InterPro"/>
</dbReference>
<dbReference type="EMBL" id="BOOK01000034">
    <property type="protein sequence ID" value="GII02657.1"/>
    <property type="molecule type" value="Genomic_DNA"/>
</dbReference>
<dbReference type="PANTHER" id="PTHR33711">
    <property type="entry name" value="DIOXYGENASE, PUTATIVE (AFU_ORTHOLOGUE AFUA_2G02910)-RELATED"/>
    <property type="match status" value="1"/>
</dbReference>
<dbReference type="SUPFAM" id="SSF51055">
    <property type="entry name" value="Carbohydrate binding domain"/>
    <property type="match status" value="1"/>
</dbReference>
<keyword evidence="7" id="KW-1185">Reference proteome</keyword>
<proteinExistence type="inferred from homology"/>
<dbReference type="RefSeq" id="WP_203876984.1">
    <property type="nucleotide sequence ID" value="NZ_BOOK01000034.1"/>
</dbReference>
<evidence type="ECO:0000313" key="7">
    <source>
        <dbReference type="Proteomes" id="UP000634476"/>
    </source>
</evidence>
<dbReference type="InterPro" id="IPR006311">
    <property type="entry name" value="TAT_signal"/>
</dbReference>
<dbReference type="GO" id="GO:0016702">
    <property type="term" value="F:oxidoreductase activity, acting on single donors with incorporation of molecular oxygen, incorporation of two atoms of oxygen"/>
    <property type="evidence" value="ECO:0007669"/>
    <property type="project" value="InterPro"/>
</dbReference>
<dbReference type="Pfam" id="PF00775">
    <property type="entry name" value="Dioxygenase_C"/>
    <property type="match status" value="1"/>
</dbReference>
<dbReference type="InterPro" id="IPR015889">
    <property type="entry name" value="Intradiol_dOase_core"/>
</dbReference>
<dbReference type="CDD" id="cd12214">
    <property type="entry name" value="ChiA1_BD"/>
    <property type="match status" value="1"/>
</dbReference>
<dbReference type="InterPro" id="IPR036573">
    <property type="entry name" value="CBM_sf_5/12"/>
</dbReference>
<dbReference type="InterPro" id="IPR003610">
    <property type="entry name" value="CBM5/12"/>
</dbReference>
<dbReference type="GO" id="GO:0005975">
    <property type="term" value="P:carbohydrate metabolic process"/>
    <property type="evidence" value="ECO:0007669"/>
    <property type="project" value="InterPro"/>
</dbReference>
<protein>
    <submittedName>
        <fullName evidence="6">Dioxygenase</fullName>
    </submittedName>
</protein>